<sequence>MRDGLRLAERIGCNNIEVETDCLEVVTAFLHPLENRIVGFASPRRSQPPPRTPPGEGRAADGGGGSSSSRAGGVGQGPLPFERLELRPDRRGDPGLARRSGGDGRRGGGPGFLDCAAAAVAAWVARRLVRGAQVCGRWRSSSSLRFGVVRRPLLRGIPAAPTVLLGGALSSACCAARPLISARCGGCRSCSRSSLDLWWWRLWRGVGAPGGDGGLADPLRV</sequence>
<organism evidence="2 3">
    <name type="scientific">Lolium multiflorum</name>
    <name type="common">Italian ryegrass</name>
    <name type="synonym">Lolium perenne subsp. multiflorum</name>
    <dbReference type="NCBI Taxonomy" id="4521"/>
    <lineage>
        <taxon>Eukaryota</taxon>
        <taxon>Viridiplantae</taxon>
        <taxon>Streptophyta</taxon>
        <taxon>Embryophyta</taxon>
        <taxon>Tracheophyta</taxon>
        <taxon>Spermatophyta</taxon>
        <taxon>Magnoliopsida</taxon>
        <taxon>Liliopsida</taxon>
        <taxon>Poales</taxon>
        <taxon>Poaceae</taxon>
        <taxon>BOP clade</taxon>
        <taxon>Pooideae</taxon>
        <taxon>Poodae</taxon>
        <taxon>Poeae</taxon>
        <taxon>Poeae Chloroplast Group 2 (Poeae type)</taxon>
        <taxon>Loliodinae</taxon>
        <taxon>Loliinae</taxon>
        <taxon>Lolium</taxon>
    </lineage>
</organism>
<comment type="caution">
    <text evidence="2">The sequence shown here is derived from an EMBL/GenBank/DDBJ whole genome shotgun (WGS) entry which is preliminary data.</text>
</comment>
<accession>A0AAD8TZF1</accession>
<feature type="compositionally biased region" description="Gly residues" evidence="1">
    <location>
        <begin position="60"/>
        <end position="76"/>
    </location>
</feature>
<feature type="region of interest" description="Disordered" evidence="1">
    <location>
        <begin position="40"/>
        <end position="106"/>
    </location>
</feature>
<gene>
    <name evidence="2" type="ORF">QYE76_011581</name>
</gene>
<dbReference type="AlphaFoldDB" id="A0AAD8TZF1"/>
<dbReference type="Proteomes" id="UP001231189">
    <property type="component" value="Unassembled WGS sequence"/>
</dbReference>
<dbReference type="EMBL" id="JAUUTY010000001">
    <property type="protein sequence ID" value="KAK1694884.1"/>
    <property type="molecule type" value="Genomic_DNA"/>
</dbReference>
<reference evidence="2" key="1">
    <citation type="submission" date="2023-07" db="EMBL/GenBank/DDBJ databases">
        <title>A chromosome-level genome assembly of Lolium multiflorum.</title>
        <authorList>
            <person name="Chen Y."/>
            <person name="Copetti D."/>
            <person name="Kolliker R."/>
            <person name="Studer B."/>
        </authorList>
    </citation>
    <scope>NUCLEOTIDE SEQUENCE</scope>
    <source>
        <strain evidence="2">02402/16</strain>
        <tissue evidence="2">Leaf</tissue>
    </source>
</reference>
<evidence type="ECO:0000313" key="3">
    <source>
        <dbReference type="Proteomes" id="UP001231189"/>
    </source>
</evidence>
<evidence type="ECO:0000313" key="2">
    <source>
        <dbReference type="EMBL" id="KAK1694884.1"/>
    </source>
</evidence>
<feature type="compositionally biased region" description="Basic and acidic residues" evidence="1">
    <location>
        <begin position="82"/>
        <end position="93"/>
    </location>
</feature>
<protein>
    <submittedName>
        <fullName evidence="2">Uncharacterized protein</fullName>
    </submittedName>
</protein>
<evidence type="ECO:0000256" key="1">
    <source>
        <dbReference type="SAM" id="MobiDB-lite"/>
    </source>
</evidence>
<proteinExistence type="predicted"/>
<name>A0AAD8TZF1_LOLMU</name>
<keyword evidence="3" id="KW-1185">Reference proteome</keyword>